<reference evidence="1 2" key="1">
    <citation type="submission" date="2014-05" db="EMBL/GenBank/DDBJ databases">
        <title>De novo Genome Sequence of Spirocheata sp.</title>
        <authorList>
            <person name="Shivani Y."/>
            <person name="Subhash Y."/>
            <person name="Tushar L."/>
            <person name="Sasikala C."/>
            <person name="Ramana C.V."/>
        </authorList>
    </citation>
    <scope>NUCLEOTIDE SEQUENCE [LARGE SCALE GENOMIC DNA]</scope>
    <source>
        <strain evidence="1 2">JC230</strain>
    </source>
</reference>
<dbReference type="Gene3D" id="2.180.10.10">
    <property type="entry name" value="RHS repeat-associated core"/>
    <property type="match status" value="1"/>
</dbReference>
<evidence type="ECO:0000313" key="2">
    <source>
        <dbReference type="Proteomes" id="UP000029692"/>
    </source>
</evidence>
<evidence type="ECO:0008006" key="3">
    <source>
        <dbReference type="Google" id="ProtNLM"/>
    </source>
</evidence>
<dbReference type="EMBL" id="JNUP01000048">
    <property type="protein sequence ID" value="KGE72750.1"/>
    <property type="molecule type" value="Genomic_DNA"/>
</dbReference>
<gene>
    <name evidence="1" type="ORF">DC28_05730</name>
</gene>
<evidence type="ECO:0000313" key="1">
    <source>
        <dbReference type="EMBL" id="KGE72750.1"/>
    </source>
</evidence>
<dbReference type="AlphaFoldDB" id="A0A098QXX8"/>
<dbReference type="eggNOG" id="COG3209">
    <property type="taxonomic scope" value="Bacteria"/>
</dbReference>
<protein>
    <recommendedName>
        <fullName evidence="3">RHS repeat-associated core domain-containing protein</fullName>
    </recommendedName>
</protein>
<dbReference type="STRING" id="1480694.DC28_05730"/>
<dbReference type="NCBIfam" id="TIGR03696">
    <property type="entry name" value="Rhs_assc_core"/>
    <property type="match status" value="1"/>
</dbReference>
<dbReference type="InterPro" id="IPR022385">
    <property type="entry name" value="Rhs_assc_core"/>
</dbReference>
<accession>A0A098QXX8</accession>
<name>A0A098QXX8_9SPIO</name>
<organism evidence="1 2">
    <name type="scientific">Spirochaeta lutea</name>
    <dbReference type="NCBI Taxonomy" id="1480694"/>
    <lineage>
        <taxon>Bacteria</taxon>
        <taxon>Pseudomonadati</taxon>
        <taxon>Spirochaetota</taxon>
        <taxon>Spirochaetia</taxon>
        <taxon>Spirochaetales</taxon>
        <taxon>Spirochaetaceae</taxon>
        <taxon>Spirochaeta</taxon>
    </lineage>
</organism>
<keyword evidence="2" id="KW-1185">Reference proteome</keyword>
<comment type="caution">
    <text evidence="1">The sequence shown here is derived from an EMBL/GenBank/DDBJ whole genome shotgun (WGS) entry which is preliminary data.</text>
</comment>
<sequence length="220" mass="23901">MNARWYSPELGRFMSKDPARDGVNWFAFVGNNPLTFVDPTGLADIEADRINGDEFRDTDGDLRSPTYLNERLAEVMDSFVGGVYTLGGEKPSTDMDGGEGIDCSSAPLIAAERISGVGLRDRTADEIANDPDLVLPGKEEIGSMNAFDWKAGIDWSDSIDGPKFIGNGKIDHLTMNAPEAIEIHPSSVSGTITQRNQGALDKLAGSVKNIVFNWRYILGE</sequence>
<proteinExistence type="predicted"/>
<dbReference type="Proteomes" id="UP000029692">
    <property type="component" value="Unassembled WGS sequence"/>
</dbReference>